<reference evidence="8" key="1">
    <citation type="journal article" date="2020" name="Cell Host Microbe">
        <title>Functional and Genomic Variation between Human-Derived Isolates of Lachnospiraceae Reveals Inter- and Intra-Species Diversity.</title>
        <authorList>
            <person name="Sorbara M.T."/>
            <person name="Littmann E.R."/>
            <person name="Fontana E."/>
            <person name="Moody T.U."/>
            <person name="Kohout C.E."/>
            <person name="Gjonbalaj M."/>
            <person name="Eaton V."/>
            <person name="Seok R."/>
            <person name="Leiner I.M."/>
            <person name="Pamer E.G."/>
        </authorList>
    </citation>
    <scope>NUCLEOTIDE SEQUENCE</scope>
    <source>
        <strain evidence="8">MSK.15.32</strain>
    </source>
</reference>
<dbReference type="GO" id="GO:0042910">
    <property type="term" value="F:xenobiotic transmembrane transporter activity"/>
    <property type="evidence" value="ECO:0007669"/>
    <property type="project" value="InterPro"/>
</dbReference>
<dbReference type="PANTHER" id="PTHR43823">
    <property type="entry name" value="SPORULATION PROTEIN YKVU"/>
    <property type="match status" value="1"/>
</dbReference>
<dbReference type="InterPro" id="IPR002528">
    <property type="entry name" value="MATE_fam"/>
</dbReference>
<evidence type="ECO:0008006" key="10">
    <source>
        <dbReference type="Google" id="ProtNLM"/>
    </source>
</evidence>
<comment type="caution">
    <text evidence="8">The sequence shown here is derived from an EMBL/GenBank/DDBJ whole genome shotgun (WGS) entry which is preliminary data.</text>
</comment>
<dbReference type="InterPro" id="IPR051327">
    <property type="entry name" value="MATE_MepA_subfamily"/>
</dbReference>
<feature type="transmembrane region" description="Helical" evidence="7">
    <location>
        <begin position="393"/>
        <end position="415"/>
    </location>
</feature>
<keyword evidence="6 7" id="KW-0472">Membrane</keyword>
<feature type="transmembrane region" description="Helical" evidence="7">
    <location>
        <begin position="205"/>
        <end position="224"/>
    </location>
</feature>
<keyword evidence="3" id="KW-1003">Cell membrane</keyword>
<feature type="transmembrane region" description="Helical" evidence="7">
    <location>
        <begin position="323"/>
        <end position="348"/>
    </location>
</feature>
<evidence type="ECO:0000256" key="4">
    <source>
        <dbReference type="ARBA" id="ARBA00022692"/>
    </source>
</evidence>
<comment type="subcellular location">
    <subcellularLocation>
        <location evidence="1">Cell membrane</location>
        <topology evidence="1">Multi-pass membrane protein</topology>
    </subcellularLocation>
</comment>
<feature type="transmembrane region" description="Helical" evidence="7">
    <location>
        <begin position="275"/>
        <end position="294"/>
    </location>
</feature>
<keyword evidence="2" id="KW-0813">Transport</keyword>
<sequence length="447" mass="48275">MILKKERYNDERAIKKGNSLMLKKVIKEAFPTVLAFTMSGMYSIVDGIFVGKAAGDTGLAAINIAWPIPALITALGIGIGTGGSVLYSHYRGRGEQKVCENLFELTMTLLIGTGILATILLSLVQKPFLEILGAAGSVQTEAIKYTAIIIAGSILQVAGTGIMPLLRNMNQSLGAMLSMAAGFAVNILVNYYLMFRLNMGIKGAAFGTVTAQAVVVMAGCAILWKTGYRKWRPLWHRQYAADIFKIGITAFGTSLAPTAALIFTNLQCLRYGGNAAVACYAVIFYIVFPVQYFLTGIGEGVQPLISFYHGAKKEMEVRAVKRIAYTAEIIFGITAAAVTICMIPYIGGWFGLSAESKQCFSSGMLISSFAFLLTGTAKLNVSCLNAVMQTKKAVFMTYIESLAVSPICLFLLPAVWDIRGIWLALPVTAGIMTGIYGLIRKDRKNEE</sequence>
<accession>A0AAJ3KN58</accession>
<protein>
    <recommendedName>
        <fullName evidence="10">MATE family efflux transporter</fullName>
    </recommendedName>
</protein>
<dbReference type="Proteomes" id="UP001296580">
    <property type="component" value="Unassembled WGS sequence"/>
</dbReference>
<evidence type="ECO:0000256" key="7">
    <source>
        <dbReference type="SAM" id="Phobius"/>
    </source>
</evidence>
<evidence type="ECO:0000256" key="3">
    <source>
        <dbReference type="ARBA" id="ARBA00022475"/>
    </source>
</evidence>
<dbReference type="PANTHER" id="PTHR43823:SF3">
    <property type="entry name" value="MULTIDRUG EXPORT PROTEIN MEPA"/>
    <property type="match status" value="1"/>
</dbReference>
<evidence type="ECO:0000256" key="5">
    <source>
        <dbReference type="ARBA" id="ARBA00022989"/>
    </source>
</evidence>
<dbReference type="GO" id="GO:0005886">
    <property type="term" value="C:plasma membrane"/>
    <property type="evidence" value="ECO:0007669"/>
    <property type="project" value="UniProtKB-SubCell"/>
</dbReference>
<evidence type="ECO:0000256" key="1">
    <source>
        <dbReference type="ARBA" id="ARBA00004651"/>
    </source>
</evidence>
<keyword evidence="5 7" id="KW-1133">Transmembrane helix</keyword>
<dbReference type="InterPro" id="IPR048279">
    <property type="entry name" value="MdtK-like"/>
</dbReference>
<dbReference type="PIRSF" id="PIRSF006603">
    <property type="entry name" value="DinF"/>
    <property type="match status" value="1"/>
</dbReference>
<dbReference type="EMBL" id="JAAIRV010000049">
    <property type="protein sequence ID" value="NSI59870.1"/>
    <property type="molecule type" value="Genomic_DNA"/>
</dbReference>
<organism evidence="8 9">
    <name type="scientific">Mediterraneibacter gnavus</name>
    <name type="common">Ruminococcus gnavus</name>
    <dbReference type="NCBI Taxonomy" id="33038"/>
    <lineage>
        <taxon>Bacteria</taxon>
        <taxon>Bacillati</taxon>
        <taxon>Bacillota</taxon>
        <taxon>Clostridia</taxon>
        <taxon>Lachnospirales</taxon>
        <taxon>Lachnospiraceae</taxon>
        <taxon>Mediterraneibacter</taxon>
    </lineage>
</organism>
<feature type="transmembrane region" description="Helical" evidence="7">
    <location>
        <begin position="360"/>
        <end position="381"/>
    </location>
</feature>
<feature type="transmembrane region" description="Helical" evidence="7">
    <location>
        <begin position="64"/>
        <end position="90"/>
    </location>
</feature>
<feature type="transmembrane region" description="Helical" evidence="7">
    <location>
        <begin position="25"/>
        <end position="44"/>
    </location>
</feature>
<dbReference type="GO" id="GO:0015297">
    <property type="term" value="F:antiporter activity"/>
    <property type="evidence" value="ECO:0007669"/>
    <property type="project" value="InterPro"/>
</dbReference>
<feature type="transmembrane region" description="Helical" evidence="7">
    <location>
        <begin position="173"/>
        <end position="193"/>
    </location>
</feature>
<feature type="transmembrane region" description="Helical" evidence="7">
    <location>
        <begin position="421"/>
        <end position="439"/>
    </location>
</feature>
<feature type="transmembrane region" description="Helical" evidence="7">
    <location>
        <begin position="145"/>
        <end position="166"/>
    </location>
</feature>
<feature type="transmembrane region" description="Helical" evidence="7">
    <location>
        <begin position="244"/>
        <end position="263"/>
    </location>
</feature>
<evidence type="ECO:0000256" key="6">
    <source>
        <dbReference type="ARBA" id="ARBA00023136"/>
    </source>
</evidence>
<reference evidence="8" key="2">
    <citation type="submission" date="2020-02" db="EMBL/GenBank/DDBJ databases">
        <authorList>
            <person name="Littmann E."/>
            <person name="Sorbara M."/>
        </authorList>
    </citation>
    <scope>NUCLEOTIDE SEQUENCE</scope>
    <source>
        <strain evidence="8">MSK.15.32</strain>
    </source>
</reference>
<gene>
    <name evidence="8" type="ORF">G4993_15995</name>
</gene>
<name>A0AAJ3KN58_MEDGN</name>
<keyword evidence="4 7" id="KW-0812">Transmembrane</keyword>
<proteinExistence type="predicted"/>
<evidence type="ECO:0000313" key="8">
    <source>
        <dbReference type="EMBL" id="NSI59870.1"/>
    </source>
</evidence>
<feature type="transmembrane region" description="Helical" evidence="7">
    <location>
        <begin position="102"/>
        <end position="125"/>
    </location>
</feature>
<evidence type="ECO:0000313" key="9">
    <source>
        <dbReference type="Proteomes" id="UP001296580"/>
    </source>
</evidence>
<dbReference type="Pfam" id="PF01554">
    <property type="entry name" value="MatE"/>
    <property type="match status" value="2"/>
</dbReference>
<dbReference type="AlphaFoldDB" id="A0AAJ3KN58"/>
<evidence type="ECO:0000256" key="2">
    <source>
        <dbReference type="ARBA" id="ARBA00022448"/>
    </source>
</evidence>